<evidence type="ECO:0000313" key="2">
    <source>
        <dbReference type="Proteomes" id="UP000571017"/>
    </source>
</evidence>
<organism evidence="1 2">
    <name type="scientific">Halobacillus locisalis</name>
    <dbReference type="NCBI Taxonomy" id="220753"/>
    <lineage>
        <taxon>Bacteria</taxon>
        <taxon>Bacillati</taxon>
        <taxon>Bacillota</taxon>
        <taxon>Bacilli</taxon>
        <taxon>Bacillales</taxon>
        <taxon>Bacillaceae</taxon>
        <taxon>Halobacillus</taxon>
    </lineage>
</organism>
<keyword evidence="2" id="KW-1185">Reference proteome</keyword>
<evidence type="ECO:0000313" key="1">
    <source>
        <dbReference type="EMBL" id="MBA2176420.1"/>
    </source>
</evidence>
<dbReference type="RefSeq" id="WP_181473441.1">
    <property type="nucleotide sequence ID" value="NZ_JACEFG010000003.1"/>
</dbReference>
<protein>
    <submittedName>
        <fullName evidence="1">Uncharacterized protein</fullName>
    </submittedName>
</protein>
<reference evidence="1 2" key="1">
    <citation type="journal article" date="2004" name="Extremophiles">
        <title>Halobacillus locisalis sp. nov., a halophilic bacterium isolated from a marine solar saltern of the Yellow Sea in Korea.</title>
        <authorList>
            <person name="Yoon J.H."/>
            <person name="Kang K.H."/>
            <person name="Oh T.K."/>
            <person name="Park Y.H."/>
        </authorList>
    </citation>
    <scope>NUCLEOTIDE SEQUENCE [LARGE SCALE GENOMIC DNA]</scope>
    <source>
        <strain evidence="1 2">KCTC 3788</strain>
    </source>
</reference>
<dbReference type="AlphaFoldDB" id="A0A838CWS9"/>
<gene>
    <name evidence="1" type="ORF">H0266_16095</name>
</gene>
<proteinExistence type="predicted"/>
<dbReference type="Proteomes" id="UP000571017">
    <property type="component" value="Unassembled WGS sequence"/>
</dbReference>
<comment type="caution">
    <text evidence="1">The sequence shown here is derived from an EMBL/GenBank/DDBJ whole genome shotgun (WGS) entry which is preliminary data.</text>
</comment>
<sequence>MSQYLDRVEPEEVRFLMDFSEFKEYVTEMLGDANDLVTIDIQYDKIEDRTGATIIRPMVKLNEISTLNEEQRHLILDSGFSIDREPFDNGDYAMEQIFGPQYTIANATEDADGSFFTIEMPYRFFISQKN</sequence>
<dbReference type="EMBL" id="JACEFG010000003">
    <property type="protein sequence ID" value="MBA2176420.1"/>
    <property type="molecule type" value="Genomic_DNA"/>
</dbReference>
<accession>A0A838CWS9</accession>
<name>A0A838CWS9_9BACI</name>